<dbReference type="PANTHER" id="PTHR23026:SF90">
    <property type="entry name" value="IODOTYROSINE DEIODINASE 1"/>
    <property type="match status" value="1"/>
</dbReference>
<dbReference type="PANTHER" id="PTHR23026">
    <property type="entry name" value="NADPH NITROREDUCTASE"/>
    <property type="match status" value="1"/>
</dbReference>
<dbReference type="InterPro" id="IPR000415">
    <property type="entry name" value="Nitroreductase-like"/>
</dbReference>
<dbReference type="InterPro" id="IPR029479">
    <property type="entry name" value="Nitroreductase"/>
</dbReference>
<gene>
    <name evidence="5" type="ORF">MYCOZU2_01148</name>
    <name evidence="6" type="ORF">QRB35_08510</name>
</gene>
<evidence type="ECO:0000256" key="2">
    <source>
        <dbReference type="ARBA" id="ARBA00022643"/>
    </source>
</evidence>
<dbReference type="Proteomes" id="UP000198286">
    <property type="component" value="Chromosome"/>
</dbReference>
<reference evidence="5 7" key="1">
    <citation type="journal article" date="2017" name="Lancet Infect. Dis.">
        <title>Global outbreak of severe Mycobacterium chimaera disease after cardiac surgery: a molecular epidemiological study.</title>
        <authorList>
            <person name="van Ingen J."/>
            <person name="Kohl T."/>
            <person name="Kranzer K."/>
            <person name="Hasse B."/>
            <person name="Keller P."/>
            <person name="Szafranska A."/>
            <person name="Hillemann D."/>
            <person name="Chand M."/>
            <person name="Schreiber P."/>
            <person name="Sommerstein R."/>
            <person name="Berger C."/>
            <person name="Genoni M."/>
            <person name="Ruegg C."/>
            <person name="Troillet N."/>
            <person name="Widmer A.F."/>
            <person name="Becker S.L."/>
            <person name="Herrmann M."/>
            <person name="Eckmanns T."/>
            <person name="Haller S."/>
            <person name="Hoeller C."/>
            <person name="Debast S.B."/>
            <person name="Wolfhagen M.J."/>
            <person name="Hopman J."/>
            <person name="Kluytmans J."/>
            <person name="Langelaar M."/>
            <person name="Notermans D.W."/>
            <person name="ten Oever J."/>
            <person name="van den Barselaar P."/>
            <person name="Vonk A.B.A."/>
            <person name="Vos M.C."/>
            <person name="Ahmed N."/>
            <person name="Brown T."/>
            <person name="Crook D."/>
            <person name="Lamagni T."/>
            <person name="Phin N."/>
            <person name="Smith E.G."/>
            <person name="Zambon M."/>
            <person name="Serr A."/>
            <person name="Goetting T."/>
            <person name="Ebner W."/>
            <person name="Thuermer A."/>
            <person name="Utpatel C."/>
            <person name="Sproer C."/>
            <person name="Bunk B."/>
            <person name="Nubel U."/>
            <person name="Bloemberg G."/>
            <person name="Bottger E."/>
            <person name="Niemann S."/>
            <person name="Wagner D."/>
            <person name="Sax H."/>
        </authorList>
    </citation>
    <scope>NUCLEOTIDE SEQUENCE [LARGE SCALE GENOMIC DNA]</scope>
    <source>
        <strain evidence="5 7">ZUERICH-2</strain>
    </source>
</reference>
<dbReference type="AlphaFoldDB" id="A0A1Y0T434"/>
<evidence type="ECO:0000313" key="8">
    <source>
        <dbReference type="Proteomes" id="UP001529272"/>
    </source>
</evidence>
<accession>A0A1Y0T434</accession>
<dbReference type="KEGG" id="mchi:AN480_05200"/>
<dbReference type="RefSeq" id="WP_042910768.1">
    <property type="nucleotide sequence ID" value="NZ_CP012885.2"/>
</dbReference>
<evidence type="ECO:0000313" key="7">
    <source>
        <dbReference type="Proteomes" id="UP000198286"/>
    </source>
</evidence>
<keyword evidence="2" id="KW-0288">FMN</keyword>
<keyword evidence="8" id="KW-1185">Reference proteome</keyword>
<feature type="domain" description="Nitroreductase" evidence="4">
    <location>
        <begin position="15"/>
        <end position="183"/>
    </location>
</feature>
<protein>
    <submittedName>
        <fullName evidence="5 6">Nitroreductase</fullName>
    </submittedName>
</protein>
<dbReference type="InterPro" id="IPR050627">
    <property type="entry name" value="Nitroreductase/BluB"/>
</dbReference>
<dbReference type="EMBL" id="CP015267">
    <property type="protein sequence ID" value="ASL13589.1"/>
    <property type="molecule type" value="Genomic_DNA"/>
</dbReference>
<dbReference type="Proteomes" id="UP001529272">
    <property type="component" value="Unassembled WGS sequence"/>
</dbReference>
<dbReference type="Gene3D" id="3.40.109.10">
    <property type="entry name" value="NADH Oxidase"/>
    <property type="match status" value="1"/>
</dbReference>
<evidence type="ECO:0000313" key="5">
    <source>
        <dbReference type="EMBL" id="ASL13589.1"/>
    </source>
</evidence>
<evidence type="ECO:0000256" key="1">
    <source>
        <dbReference type="ARBA" id="ARBA00022630"/>
    </source>
</evidence>
<dbReference type="STRING" id="222805.AN480_05200"/>
<sequence length="230" mass="24897">MTGASADVWEVMATARTIRRFTDQPVDDATLTRCLEAARWAPSGANAQGWRFVVLRSPEQRAVVAKAAARALQVIEPVYGMSRPADGDNSRRARTYRATYELHDRAGEFTSVLFAQAHYPTASELLLGGSIFPAMQNFLLAARAQGLGACMTSWASYGGEQLLRDAVGIPDGWMVAGHIVVGWPKGKHGPLRRRPLAEFVNLDRWDGTADGLLDAARVPGQPGARRLGPG</sequence>
<evidence type="ECO:0000259" key="4">
    <source>
        <dbReference type="Pfam" id="PF00881"/>
    </source>
</evidence>
<evidence type="ECO:0000313" key="6">
    <source>
        <dbReference type="EMBL" id="MDM3926067.1"/>
    </source>
</evidence>
<keyword evidence="3" id="KW-0560">Oxidoreductase</keyword>
<reference evidence="8" key="3">
    <citation type="submission" date="2023-06" db="EMBL/GenBank/DDBJ databases">
        <title>Itaconate inhibition of nontuberculous mycobacteria.</title>
        <authorList>
            <person name="Spilker T."/>
        </authorList>
    </citation>
    <scope>NUCLEOTIDE SEQUENCE [LARGE SCALE GENOMIC DNA]</scope>
    <source>
        <strain evidence="8">FLAC1071</strain>
    </source>
</reference>
<dbReference type="GO" id="GO:0016491">
    <property type="term" value="F:oxidoreductase activity"/>
    <property type="evidence" value="ECO:0007669"/>
    <property type="project" value="UniProtKB-KW"/>
</dbReference>
<organism evidence="5 7">
    <name type="scientific">Mycobacterium intracellulare subsp. chimaera</name>
    <dbReference type="NCBI Taxonomy" id="222805"/>
    <lineage>
        <taxon>Bacteria</taxon>
        <taxon>Bacillati</taxon>
        <taxon>Actinomycetota</taxon>
        <taxon>Actinomycetes</taxon>
        <taxon>Mycobacteriales</taxon>
        <taxon>Mycobacteriaceae</taxon>
        <taxon>Mycobacterium</taxon>
        <taxon>Mycobacterium avium complex (MAC)</taxon>
    </lineage>
</organism>
<proteinExistence type="predicted"/>
<evidence type="ECO:0000256" key="3">
    <source>
        <dbReference type="ARBA" id="ARBA00023002"/>
    </source>
</evidence>
<dbReference type="SUPFAM" id="SSF55469">
    <property type="entry name" value="FMN-dependent nitroreductase-like"/>
    <property type="match status" value="1"/>
</dbReference>
<keyword evidence="1" id="KW-0285">Flavoprotein</keyword>
<dbReference type="EMBL" id="JASZZX010000004">
    <property type="protein sequence ID" value="MDM3926067.1"/>
    <property type="molecule type" value="Genomic_DNA"/>
</dbReference>
<dbReference type="Pfam" id="PF00881">
    <property type="entry name" value="Nitroreductase"/>
    <property type="match status" value="1"/>
</dbReference>
<reference evidence="6 8" key="2">
    <citation type="submission" date="2023-06" db="EMBL/GenBank/DDBJ databases">
        <title>Itaconate inhibition of nontuberculous mycobacteria.</title>
        <authorList>
            <person name="Breen P."/>
            <person name="Zimbric M."/>
            <person name="Caverly L."/>
        </authorList>
    </citation>
    <scope>NUCLEOTIDE SEQUENCE [LARGE SCALE GENOMIC DNA]</scope>
    <source>
        <strain evidence="6 8">FLAC1071</strain>
    </source>
</reference>
<reference evidence="6" key="4">
    <citation type="submission" date="2023-06" db="EMBL/GenBank/DDBJ databases">
        <authorList>
            <person name="Spilker T."/>
        </authorList>
    </citation>
    <scope>NUCLEOTIDE SEQUENCE</scope>
    <source>
        <strain evidence="6">FLAC1071</strain>
    </source>
</reference>
<name>A0A1Y0T434_MYCIT</name>